<dbReference type="PANTHER" id="PTHR34386:SF1">
    <property type="entry name" value="GLUTAREDOXIN-LIKE PROTEIN NRDH"/>
    <property type="match status" value="1"/>
</dbReference>
<dbReference type="EMBL" id="JXLU01000120">
    <property type="protein sequence ID" value="KIO71620.1"/>
    <property type="molecule type" value="Genomic_DNA"/>
</dbReference>
<gene>
    <name evidence="2" type="ORF">B4167_3569</name>
</gene>
<dbReference type="CDD" id="cd02976">
    <property type="entry name" value="NrdH"/>
    <property type="match status" value="1"/>
</dbReference>
<organism evidence="2 3">
    <name type="scientific">Caldibacillus thermoamylovorans</name>
    <dbReference type="NCBI Taxonomy" id="35841"/>
    <lineage>
        <taxon>Bacteria</taxon>
        <taxon>Bacillati</taxon>
        <taxon>Bacillota</taxon>
        <taxon>Bacilli</taxon>
        <taxon>Bacillales</taxon>
        <taxon>Bacillaceae</taxon>
        <taxon>Caldibacillus</taxon>
    </lineage>
</organism>
<accession>A0A0D0EL57</accession>
<dbReference type="GeneID" id="92960210"/>
<feature type="domain" description="Glutaredoxin" evidence="1">
    <location>
        <begin position="5"/>
        <end position="64"/>
    </location>
</feature>
<dbReference type="OrthoDB" id="9795531at2"/>
<dbReference type="PROSITE" id="PS51354">
    <property type="entry name" value="GLUTAREDOXIN_2"/>
    <property type="match status" value="1"/>
</dbReference>
<evidence type="ECO:0000259" key="1">
    <source>
        <dbReference type="Pfam" id="PF00462"/>
    </source>
</evidence>
<dbReference type="InterPro" id="IPR002109">
    <property type="entry name" value="Glutaredoxin"/>
</dbReference>
<dbReference type="KEGG" id="bthv:CQJ30_05750"/>
<evidence type="ECO:0000313" key="3">
    <source>
        <dbReference type="Proteomes" id="UP000032076"/>
    </source>
</evidence>
<evidence type="ECO:0000313" key="2">
    <source>
        <dbReference type="EMBL" id="KIO71620.1"/>
    </source>
</evidence>
<protein>
    <recommendedName>
        <fullName evidence="1">Glutaredoxin domain-containing protein</fullName>
    </recommendedName>
</protein>
<dbReference type="PANTHER" id="PTHR34386">
    <property type="entry name" value="GLUTAREDOXIN"/>
    <property type="match status" value="1"/>
</dbReference>
<proteinExistence type="predicted"/>
<comment type="caution">
    <text evidence="2">The sequence shown here is derived from an EMBL/GenBank/DDBJ whole genome shotgun (WGS) entry which is preliminary data.</text>
</comment>
<dbReference type="GO" id="GO:0009055">
    <property type="term" value="F:electron transfer activity"/>
    <property type="evidence" value="ECO:0007669"/>
    <property type="project" value="TreeGrafter"/>
</dbReference>
<dbReference type="InterPro" id="IPR051548">
    <property type="entry name" value="Grx-like_ET"/>
</dbReference>
<name>A0A0D0EL57_9BACI</name>
<dbReference type="Gene3D" id="3.40.30.10">
    <property type="entry name" value="Glutaredoxin"/>
    <property type="match status" value="1"/>
</dbReference>
<sequence>MENKITVYTTTHCPYCTMLKNFLTQQNIPFKEVNVEKDPIMMQRLVNQTGQFGVPQTEINGKWIIGYDPQRIMAALN</sequence>
<dbReference type="Proteomes" id="UP000032076">
    <property type="component" value="Unassembled WGS sequence"/>
</dbReference>
<reference evidence="2 3" key="1">
    <citation type="submission" date="2015-01" db="EMBL/GenBank/DDBJ databases">
        <title>Draft Genome Sequences of Four Bacillus thermoamylovorans Strains, Isolated From Food Products.</title>
        <authorList>
            <person name="Krawcyk A.O."/>
            <person name="Berendsen E.M."/>
            <person name="Eijlander R.T."/>
            <person name="de Jong A."/>
            <person name="Wells-Bennik M."/>
            <person name="Kuipers O.P."/>
        </authorList>
    </citation>
    <scope>NUCLEOTIDE SEQUENCE [LARGE SCALE GENOMIC DNA]</scope>
    <source>
        <strain evidence="2 3">B4167</strain>
    </source>
</reference>
<dbReference type="Pfam" id="PF00462">
    <property type="entry name" value="Glutaredoxin"/>
    <property type="match status" value="1"/>
</dbReference>
<dbReference type="SUPFAM" id="SSF52833">
    <property type="entry name" value="Thioredoxin-like"/>
    <property type="match status" value="1"/>
</dbReference>
<dbReference type="GO" id="GO:0045454">
    <property type="term" value="P:cell redox homeostasis"/>
    <property type="evidence" value="ECO:0007669"/>
    <property type="project" value="TreeGrafter"/>
</dbReference>
<dbReference type="AlphaFoldDB" id="A0A0D0EL57"/>
<dbReference type="InterPro" id="IPR036249">
    <property type="entry name" value="Thioredoxin-like_sf"/>
</dbReference>
<dbReference type="RefSeq" id="WP_041845520.1">
    <property type="nucleotide sequence ID" value="NZ_CP023704.1"/>
</dbReference>